<dbReference type="AlphaFoldDB" id="A0A6C8G3E1"/>
<name>A0A6C8G3E1_SALIN</name>
<gene>
    <name evidence="1" type="ORF">SEENIN0B_04124</name>
</gene>
<proteinExistence type="predicted"/>
<dbReference type="Proteomes" id="UP000004564">
    <property type="component" value="Chromosome"/>
</dbReference>
<evidence type="ECO:0000313" key="1">
    <source>
        <dbReference type="EMBL" id="EHB40424.1"/>
    </source>
</evidence>
<protein>
    <recommendedName>
        <fullName evidence="3">Tetratricopeptide repeat protein</fullName>
    </recommendedName>
</protein>
<dbReference type="SUPFAM" id="SSF48452">
    <property type="entry name" value="TPR-like"/>
    <property type="match status" value="1"/>
</dbReference>
<organism evidence="1 2">
    <name type="scientific">Salmonella enterica subsp. enterica serovar Infantis str. SARB27</name>
    <dbReference type="NCBI Taxonomy" id="596155"/>
    <lineage>
        <taxon>Bacteria</taxon>
        <taxon>Pseudomonadati</taxon>
        <taxon>Pseudomonadota</taxon>
        <taxon>Gammaproteobacteria</taxon>
        <taxon>Enterobacterales</taxon>
        <taxon>Enterobacteriaceae</taxon>
        <taxon>Salmonella</taxon>
    </lineage>
</organism>
<reference evidence="1 2" key="1">
    <citation type="submission" date="2011-09" db="EMBL/GenBank/DDBJ databases">
        <authorList>
            <person name="McClelland M."/>
            <person name="Clifton S."/>
            <person name="Porwollik S."/>
            <person name="Cheng P."/>
            <person name="Wollam A."/>
            <person name="Wang C."/>
            <person name="Pepin K."/>
            <person name="Bhonagiri V."/>
            <person name="Fulton R."/>
            <person name="Fulton L.F."/>
            <person name="Delehaunty K."/>
            <person name="Fronick C."/>
            <person name="O'Laughlin M."/>
            <person name="Godfrey J."/>
            <person name="Waligorski J."/>
            <person name="Appelbaum E."/>
            <person name="Farmer C."/>
            <person name="Strong C."/>
            <person name="Tomlinson C."/>
            <person name="Hou S."/>
            <person name="Minx P."/>
            <person name="Warren W."/>
            <person name="Wilson R.K."/>
        </authorList>
    </citation>
    <scope>NUCLEOTIDE SEQUENCE [LARGE SCALE GENOMIC DNA]</scope>
    <source>
        <strain evidence="2">SARB 27</strain>
    </source>
</reference>
<evidence type="ECO:0008006" key="3">
    <source>
        <dbReference type="Google" id="ProtNLM"/>
    </source>
</evidence>
<evidence type="ECO:0000313" key="2">
    <source>
        <dbReference type="Proteomes" id="UP000004564"/>
    </source>
</evidence>
<accession>A0A6C8G3E1</accession>
<dbReference type="InterPro" id="IPR011990">
    <property type="entry name" value="TPR-like_helical_dom_sf"/>
</dbReference>
<dbReference type="Gene3D" id="1.25.40.10">
    <property type="entry name" value="Tetratricopeptide repeat domain"/>
    <property type="match status" value="1"/>
</dbReference>
<sequence>MDAKMLKNYIKQALTIQQEEGDASNNALEKYLAGIAAYNVSKDEEYDFLYANYQALWICANLGESKKALSYAKKCMELMSDTIRAGAIFHYTDIGRFYEEVIRYATNTIAWDLYKHSDSIDELERALKTISHGCNYIDSPDYFYAFDTKVRILLKLGRKEEAYRIVFTCLQQRPDFSDFSDIKEQKEYQDWKKNFATGTM</sequence>
<comment type="caution">
    <text evidence="1">The sequence shown here is derived from an EMBL/GenBank/DDBJ whole genome shotgun (WGS) entry which is preliminary data.</text>
</comment>
<dbReference type="EMBL" id="AFYI01000003">
    <property type="protein sequence ID" value="EHB40424.1"/>
    <property type="molecule type" value="Genomic_DNA"/>
</dbReference>